<dbReference type="EMBL" id="LRBV02000004">
    <property type="status" value="NOT_ANNOTATED_CDS"/>
    <property type="molecule type" value="Genomic_DNA"/>
</dbReference>
<reference evidence="1" key="2">
    <citation type="submission" date="2021-01" db="UniProtKB">
        <authorList>
            <consortium name="EnsemblPlants"/>
        </authorList>
    </citation>
    <scope>IDENTIFICATION</scope>
</reference>
<dbReference type="Gramene" id="QL04p089122:mrna">
    <property type="protein sequence ID" value="QL04p089122:mrna"/>
    <property type="gene ID" value="QL04p089122"/>
</dbReference>
<dbReference type="EnsemblPlants" id="QL04p089122:mrna">
    <property type="protein sequence ID" value="QL04p089122:mrna"/>
    <property type="gene ID" value="QL04p089122"/>
</dbReference>
<proteinExistence type="predicted"/>
<accession>A0A7N2LKX3</accession>
<name>A0A7N2LKX3_QUELO</name>
<organism evidence="1 2">
    <name type="scientific">Quercus lobata</name>
    <name type="common">Valley oak</name>
    <dbReference type="NCBI Taxonomy" id="97700"/>
    <lineage>
        <taxon>Eukaryota</taxon>
        <taxon>Viridiplantae</taxon>
        <taxon>Streptophyta</taxon>
        <taxon>Embryophyta</taxon>
        <taxon>Tracheophyta</taxon>
        <taxon>Spermatophyta</taxon>
        <taxon>Magnoliopsida</taxon>
        <taxon>eudicotyledons</taxon>
        <taxon>Gunneridae</taxon>
        <taxon>Pentapetalae</taxon>
        <taxon>rosids</taxon>
        <taxon>fabids</taxon>
        <taxon>Fagales</taxon>
        <taxon>Fagaceae</taxon>
        <taxon>Quercus</taxon>
    </lineage>
</organism>
<reference evidence="1 2" key="1">
    <citation type="journal article" date="2016" name="G3 (Bethesda)">
        <title>First Draft Assembly and Annotation of the Genome of a California Endemic Oak Quercus lobata Nee (Fagaceae).</title>
        <authorList>
            <person name="Sork V.L."/>
            <person name="Fitz-Gibbon S.T."/>
            <person name="Puiu D."/>
            <person name="Crepeau M."/>
            <person name="Gugger P.F."/>
            <person name="Sherman R."/>
            <person name="Stevens K."/>
            <person name="Langley C.H."/>
            <person name="Pellegrini M."/>
            <person name="Salzberg S.L."/>
        </authorList>
    </citation>
    <scope>NUCLEOTIDE SEQUENCE [LARGE SCALE GENOMIC DNA]</scope>
    <source>
        <strain evidence="1 2">cv. SW786</strain>
    </source>
</reference>
<dbReference type="AlphaFoldDB" id="A0A7N2LKX3"/>
<keyword evidence="2" id="KW-1185">Reference proteome</keyword>
<dbReference type="InParanoid" id="A0A7N2LKX3"/>
<sequence>MNVGDITIWEAGRRERLVSQNFNVWDIRPYSMALEVWNAVAGNKLYTFEGHKAPAYSMCPHNKENLHDAPCIQFYKEGILLAVSTSENGIKILENAEGVWLLRSIENQAVHTSRVDPATIAKKNISGAKIFIDVYAYVQLTCLNLGEKMPSVEDLA</sequence>
<protein>
    <submittedName>
        <fullName evidence="1">Uncharacterized protein</fullName>
    </submittedName>
</protein>
<dbReference type="PANTHER" id="PTHR44083:SF48">
    <property type="entry name" value="TOPLESS-RELATED PROTEIN 4"/>
    <property type="match status" value="1"/>
</dbReference>
<evidence type="ECO:0000313" key="1">
    <source>
        <dbReference type="EnsemblPlants" id="QL04p089122:mrna"/>
    </source>
</evidence>
<evidence type="ECO:0000313" key="2">
    <source>
        <dbReference type="Proteomes" id="UP000594261"/>
    </source>
</evidence>
<dbReference type="GO" id="GO:0006355">
    <property type="term" value="P:regulation of DNA-templated transcription"/>
    <property type="evidence" value="ECO:0007669"/>
    <property type="project" value="InterPro"/>
</dbReference>
<dbReference type="Proteomes" id="UP000594261">
    <property type="component" value="Chromosome 4"/>
</dbReference>
<dbReference type="InterPro" id="IPR027728">
    <property type="entry name" value="Topless_fam"/>
</dbReference>
<dbReference type="PANTHER" id="PTHR44083">
    <property type="entry name" value="TOPLESS-RELATED PROTEIN 1-RELATED"/>
    <property type="match status" value="1"/>
</dbReference>